<comment type="caution">
    <text evidence="4">The sequence shown here is derived from an EMBL/GenBank/DDBJ whole genome shotgun (WGS) entry which is preliminary data.</text>
</comment>
<dbReference type="Pfam" id="PF24694">
    <property type="entry name" value="LNS2_PITM1-3"/>
    <property type="match status" value="1"/>
</dbReference>
<dbReference type="SUPFAM" id="SSF56784">
    <property type="entry name" value="HAD-like"/>
    <property type="match status" value="1"/>
</dbReference>
<dbReference type="SMART" id="SM00775">
    <property type="entry name" value="LNS2"/>
    <property type="match status" value="1"/>
</dbReference>
<dbReference type="InterPro" id="IPR023214">
    <property type="entry name" value="HAD_sf"/>
</dbReference>
<dbReference type="OrthoDB" id="9154097at2"/>
<dbReference type="PANTHER" id="PTHR10658">
    <property type="entry name" value="PHOSPHATIDYLINOSITOL TRANSFER PROTEIN"/>
    <property type="match status" value="1"/>
</dbReference>
<dbReference type="InterPro" id="IPR001666">
    <property type="entry name" value="PI_transfer"/>
</dbReference>
<dbReference type="GO" id="GO:0035091">
    <property type="term" value="F:phosphatidylinositol binding"/>
    <property type="evidence" value="ECO:0007669"/>
    <property type="project" value="TreeGrafter"/>
</dbReference>
<dbReference type="GO" id="GO:0031210">
    <property type="term" value="F:phosphatidylcholine binding"/>
    <property type="evidence" value="ECO:0007669"/>
    <property type="project" value="TreeGrafter"/>
</dbReference>
<dbReference type="EMBL" id="VOSL01000044">
    <property type="protein sequence ID" value="TXD36353.1"/>
    <property type="molecule type" value="Genomic_DNA"/>
</dbReference>
<gene>
    <name evidence="4" type="ORF">FRC96_09750</name>
</gene>
<accession>A0A5C6X3H8</accession>
<evidence type="ECO:0000313" key="4">
    <source>
        <dbReference type="EMBL" id="TXD36353.1"/>
    </source>
</evidence>
<feature type="domain" description="LNS2/PITP" evidence="3">
    <location>
        <begin position="203"/>
        <end position="356"/>
    </location>
</feature>
<dbReference type="Proteomes" id="UP000321046">
    <property type="component" value="Unassembled WGS sequence"/>
</dbReference>
<evidence type="ECO:0000259" key="3">
    <source>
        <dbReference type="SMART" id="SM00775"/>
    </source>
</evidence>
<feature type="region of interest" description="Disordered" evidence="1">
    <location>
        <begin position="28"/>
        <end position="52"/>
    </location>
</feature>
<dbReference type="RefSeq" id="WP_146974304.1">
    <property type="nucleotide sequence ID" value="NZ_VOSL01000044.1"/>
</dbReference>
<dbReference type="AlphaFoldDB" id="A0A5C6X3H8"/>
<dbReference type="InterPro" id="IPR036412">
    <property type="entry name" value="HAD-like_sf"/>
</dbReference>
<evidence type="ECO:0000313" key="5">
    <source>
        <dbReference type="Proteomes" id="UP000321046"/>
    </source>
</evidence>
<dbReference type="PROSITE" id="PS51257">
    <property type="entry name" value="PROKAR_LIPOPROTEIN"/>
    <property type="match status" value="1"/>
</dbReference>
<keyword evidence="2" id="KW-0732">Signal</keyword>
<dbReference type="PANTHER" id="PTHR10658:SF38">
    <property type="entry name" value="PHOSPHATIDYLINOSITOL TRANSFER PROTEIN 4"/>
    <property type="match status" value="1"/>
</dbReference>
<feature type="chain" id="PRO_5022897155" description="LNS2/PITP domain-containing protein" evidence="2">
    <location>
        <begin position="27"/>
        <end position="384"/>
    </location>
</feature>
<name>A0A5C6X3H8_9DELT</name>
<evidence type="ECO:0000256" key="2">
    <source>
        <dbReference type="SAM" id="SignalP"/>
    </source>
</evidence>
<dbReference type="GO" id="GO:0008526">
    <property type="term" value="F:phosphatidylinositol transfer activity"/>
    <property type="evidence" value="ECO:0007669"/>
    <property type="project" value="TreeGrafter"/>
</dbReference>
<dbReference type="GO" id="GO:0005737">
    <property type="term" value="C:cytoplasm"/>
    <property type="evidence" value="ECO:0007669"/>
    <property type="project" value="TreeGrafter"/>
</dbReference>
<reference evidence="4 5" key="1">
    <citation type="submission" date="2019-08" db="EMBL/GenBank/DDBJ databases">
        <title>Bradymonadales sp. TMQ2.</title>
        <authorList>
            <person name="Liang Q."/>
        </authorList>
    </citation>
    <scope>NUCLEOTIDE SEQUENCE [LARGE SCALE GENOMIC DNA]</scope>
    <source>
        <strain evidence="4 5">TMQ2</strain>
    </source>
</reference>
<dbReference type="GO" id="GO:0008525">
    <property type="term" value="F:phosphatidylcholine transporter activity"/>
    <property type="evidence" value="ECO:0007669"/>
    <property type="project" value="TreeGrafter"/>
</dbReference>
<dbReference type="InterPro" id="IPR031315">
    <property type="entry name" value="LNS2/PITP"/>
</dbReference>
<dbReference type="Gene3D" id="3.40.50.1000">
    <property type="entry name" value="HAD superfamily/HAD-like"/>
    <property type="match status" value="1"/>
</dbReference>
<evidence type="ECO:0000256" key="1">
    <source>
        <dbReference type="SAM" id="MobiDB-lite"/>
    </source>
</evidence>
<proteinExistence type="predicted"/>
<feature type="signal peptide" evidence="2">
    <location>
        <begin position="1"/>
        <end position="26"/>
    </location>
</feature>
<organism evidence="4 5">
    <name type="scientific">Lujinxingia vulgaris</name>
    <dbReference type="NCBI Taxonomy" id="2600176"/>
    <lineage>
        <taxon>Bacteria</taxon>
        <taxon>Deltaproteobacteria</taxon>
        <taxon>Bradymonadales</taxon>
        <taxon>Lujinxingiaceae</taxon>
        <taxon>Lujinxingia</taxon>
    </lineage>
</organism>
<sequence length="384" mass="41444">MSSPCRVGAVCAPLLAALLMGCGTSASTSETWTPDVAQPDADAQVSDVGDAGAQPDAAIEDVEGGEELPELAFCNQAPLPTFGETVDWERFGSGAIAALDAWHSAQDVITHPEREALITGKFTYGPTSKDLQGERIEIWMDDCSGEYVRVGEALTDSDGRAVLTLAPDALPPVGTYALVQRVMGDNTAVRSYLRVFPQQTRLIVFDIDATLTTSDSELFQDIFNDLFEPLLDGDFVPEARAGAVDITRVRNELHGYQLVYITGRPYWLTEQSRGWLEDQGVAHGHLRLTGSNAESLPNNTGVGAYKAAYLAYLQELGFEIVMAYGNATTDIFAYAEAGIPAERTFILGQHGGEMGTVALGEDYVEHLEAVRGESPTDQPFVWTP</sequence>
<dbReference type="Pfam" id="PF24695">
    <property type="entry name" value="PITM1-3"/>
    <property type="match status" value="1"/>
</dbReference>
<protein>
    <recommendedName>
        <fullName evidence="3">LNS2/PITP domain-containing protein</fullName>
    </recommendedName>
</protein>